<dbReference type="eggNOG" id="COG1813">
    <property type="taxonomic scope" value="Bacteria"/>
</dbReference>
<organism evidence="1 2">
    <name type="scientific">Eubacterium cellulosolvens (strain ATCC 43171 / JCM 9499 / 6)</name>
    <name type="common">Cillobacterium cellulosolvens</name>
    <dbReference type="NCBI Taxonomy" id="633697"/>
    <lineage>
        <taxon>Bacteria</taxon>
        <taxon>Bacillati</taxon>
        <taxon>Bacillota</taxon>
        <taxon>Clostridia</taxon>
        <taxon>Eubacteriales</taxon>
        <taxon>Eubacteriaceae</taxon>
        <taxon>Eubacterium</taxon>
    </lineage>
</organism>
<dbReference type="Proteomes" id="UP000005753">
    <property type="component" value="Chromosome"/>
</dbReference>
<evidence type="ECO:0000313" key="1">
    <source>
        <dbReference type="EMBL" id="EIM58213.1"/>
    </source>
</evidence>
<evidence type="ECO:0008006" key="3">
    <source>
        <dbReference type="Google" id="ProtNLM"/>
    </source>
</evidence>
<name>I5AWP0_EUBC6</name>
<evidence type="ECO:0000313" key="2">
    <source>
        <dbReference type="Proteomes" id="UP000005753"/>
    </source>
</evidence>
<accession>I5AWP0</accession>
<proteinExistence type="predicted"/>
<dbReference type="AlphaFoldDB" id="I5AWP0"/>
<dbReference type="HOGENOM" id="CLU_120937_1_0_9"/>
<reference evidence="1 2" key="1">
    <citation type="submission" date="2010-08" db="EMBL/GenBank/DDBJ databases">
        <authorList>
            <consortium name="US DOE Joint Genome Institute (JGI-PGF)"/>
            <person name="Lucas S."/>
            <person name="Copeland A."/>
            <person name="Lapidus A."/>
            <person name="Cheng J.-F."/>
            <person name="Bruce D."/>
            <person name="Goodwin L."/>
            <person name="Pitluck S."/>
            <person name="Land M.L."/>
            <person name="Hauser L."/>
            <person name="Chang Y.-J."/>
            <person name="Anderson I.J."/>
            <person name="Johnson E."/>
            <person name="Mulhopadhyay B."/>
            <person name="Kyrpides N."/>
            <person name="Woyke T.J."/>
        </authorList>
    </citation>
    <scope>NUCLEOTIDE SEQUENCE [LARGE SCALE GENOMIC DNA]</scope>
    <source>
        <strain evidence="1 2">6</strain>
    </source>
</reference>
<sequence length="157" mass="17800">MGKRSIKENKNIYFTSREEAGFTRAEASELLEYIPAGRIEKIETEKQNAQPADVLAMARVYQKPELCNYYCTHECPIGKESMQETKDAPLPEIILGMIASLNSLEKQKDRLIEITADGRISDSELPDFVHIQKELDRISGTVDSLKLWVKKNLPADT</sequence>
<keyword evidence="2" id="KW-1185">Reference proteome</keyword>
<protein>
    <recommendedName>
        <fullName evidence="3">Helix-turn-helix protein</fullName>
    </recommendedName>
</protein>
<dbReference type="EMBL" id="CM001487">
    <property type="protein sequence ID" value="EIM58213.1"/>
    <property type="molecule type" value="Genomic_DNA"/>
</dbReference>
<dbReference type="STRING" id="633697.EubceDRAFT1_2489"/>
<reference evidence="1 2" key="2">
    <citation type="submission" date="2012-02" db="EMBL/GenBank/DDBJ databases">
        <title>Improved High-Quality Draft sequence of Eubacterium cellulosolvens 6.</title>
        <authorList>
            <consortium name="US DOE Joint Genome Institute"/>
            <person name="Lucas S."/>
            <person name="Han J."/>
            <person name="Lapidus A."/>
            <person name="Cheng J.-F."/>
            <person name="Goodwin L."/>
            <person name="Pitluck S."/>
            <person name="Peters L."/>
            <person name="Mikhailova N."/>
            <person name="Gu W."/>
            <person name="Detter J.C."/>
            <person name="Han C."/>
            <person name="Tapia R."/>
            <person name="Land M."/>
            <person name="Hauser L."/>
            <person name="Kyrpides N."/>
            <person name="Ivanova N."/>
            <person name="Pagani I."/>
            <person name="Johnson E."/>
            <person name="Mukhopadhyay B."/>
            <person name="Anderson I."/>
            <person name="Woyke T."/>
        </authorList>
    </citation>
    <scope>NUCLEOTIDE SEQUENCE [LARGE SCALE GENOMIC DNA]</scope>
    <source>
        <strain evidence="1 2">6</strain>
    </source>
</reference>
<gene>
    <name evidence="1" type="ORF">EubceDRAFT1_2489</name>
</gene>
<dbReference type="OrthoDB" id="1685177at2"/>